<dbReference type="EMBL" id="CP163435">
    <property type="protein sequence ID" value="XDQ30331.1"/>
    <property type="molecule type" value="Genomic_DNA"/>
</dbReference>
<name>A0AB39PID2_9ACTN</name>
<evidence type="ECO:0008006" key="2">
    <source>
        <dbReference type="Google" id="ProtNLM"/>
    </source>
</evidence>
<gene>
    <name evidence="1" type="ORF">AB5J56_38995</name>
</gene>
<reference evidence="1" key="1">
    <citation type="submission" date="2024-07" db="EMBL/GenBank/DDBJ databases">
        <authorList>
            <person name="Yu S.T."/>
        </authorList>
    </citation>
    <scope>NUCLEOTIDE SEQUENCE</scope>
    <source>
        <strain evidence="1">R21</strain>
    </source>
</reference>
<dbReference type="RefSeq" id="WP_369240165.1">
    <property type="nucleotide sequence ID" value="NZ_CP163435.1"/>
</dbReference>
<evidence type="ECO:0000313" key="1">
    <source>
        <dbReference type="EMBL" id="XDQ30331.1"/>
    </source>
</evidence>
<proteinExistence type="predicted"/>
<dbReference type="AlphaFoldDB" id="A0AB39PID2"/>
<protein>
    <recommendedName>
        <fullName evidence="2">Secreted protein</fullName>
    </recommendedName>
</protein>
<sequence length="157" mass="17713">MIAQIVTLAGVLVGALTSYLSVALAERAKHRRTMATRWDERKLDTYIAYAACVKEVADASKFARLAEEDSDAYKEFLASMEEGERRRSALFEALVLLADPPAIVAAHGVNMALWEMEEKARMHEPPPVLGYLHERLNTYHERAREDLGINKDVWQAL</sequence>
<organism evidence="1">
    <name type="scientific">Streptomyces sp. R21</name>
    <dbReference type="NCBI Taxonomy" id="3238627"/>
    <lineage>
        <taxon>Bacteria</taxon>
        <taxon>Bacillati</taxon>
        <taxon>Actinomycetota</taxon>
        <taxon>Actinomycetes</taxon>
        <taxon>Kitasatosporales</taxon>
        <taxon>Streptomycetaceae</taxon>
        <taxon>Streptomyces</taxon>
    </lineage>
</organism>
<accession>A0AB39PID2</accession>